<dbReference type="Pfam" id="PF07581">
    <property type="entry name" value="Glug"/>
    <property type="match status" value="2"/>
</dbReference>
<evidence type="ECO:0000256" key="1">
    <source>
        <dbReference type="SAM" id="MobiDB-lite"/>
    </source>
</evidence>
<sequence>MHKNKECAHLIMPFLQLFELKTKVMVGFMDKKTQQYLAVGAIALVVVMAALFLLYYSGCDNAPVSNATNGTTPNTPNTPNPADPTTSDTGEGLSSNADTIYATPGGTGSAIPPTKIYTVEDLYNVRNNLAGNYIVMNDLFFFDPGCYDFSNQDAWDFADENLNDYAEYLVEGGQFPNIGEAKAWILEIDPNFRKSAYMRYFSISWTPIGTLDTSKLDDSILDDRNALIAAVFKNAFTGSFNGNGKTIIFSGGGRGVSVSQSEDVSLYDVRRSSGGLFAVIGKTGSVSNVNLAGPSASGGFLGNGNIAGINLGTISSCSVSSYGWFESAPAPVIVKAKKMASFAAGGLVGINAGTIRDSSFSGSVSGDSGIGGIAGININVSDVELVIDNSFISEVIPEEGPLFFLISKGYLTGPATIQNCSVEDSEFYGDSVVGGIAGLNLVGMIKQSSIFETDVYGESDVGGIAGNSVYSQIQNCSVNYGYISGDYDIGGIAGFSVGEIIQCSVSETNVYGYGDVGGIVGYSISGMVQDCYTKNLEISGSNEVGGIAGGVENASITNCYFSGKLDGSEMAGGIAGSVSGEESVVKNNVVVGPYIPWENDDVNGVIGIASEEFASTYSIDENYVYDGIEWDGNIIDPETCDGKLITIHELYQQDTYASAAEDWTSWDFGFVWKMDGGPYGLPIFKWQDSSISELWMIETININAGSLSLTEDDITSRIRIDPSGHLRIELNGDDLPGGNIIFGGTWVYDTTSKQGDFVFEIWPPYNNMVKAQLDDNGNLVVDNMIFDYYYGPGSFVTVSATNIKLKDVPPIPLWEIYKLDATAGEMPYSENDLQYPDLRIGLNDGTYDFCVTDPSFSSGGTWESDTTTRLLGDFIFTFDEIEDEKYGARIVYLGRSYYLIVDVENEDFNFTVDTIPVDVRELIFRGIDIT</sequence>
<accession>A0AAE4MJ92</accession>
<evidence type="ECO:0000259" key="3">
    <source>
        <dbReference type="Pfam" id="PF07581"/>
    </source>
</evidence>
<keyword evidence="2" id="KW-1133">Transmembrane helix</keyword>
<keyword evidence="5" id="KW-1185">Reference proteome</keyword>
<feature type="domain" description="GLUG" evidence="3">
    <location>
        <begin position="341"/>
        <end position="365"/>
    </location>
</feature>
<evidence type="ECO:0000313" key="4">
    <source>
        <dbReference type="EMBL" id="MDV0446901.1"/>
    </source>
</evidence>
<reference evidence="4" key="1">
    <citation type="submission" date="2023-06" db="EMBL/GenBank/DDBJ databases">
        <title>Genome sequence of Methanosarcinaceae archaeon Ag5.</title>
        <authorList>
            <person name="Protasov E."/>
            <person name="Platt K."/>
            <person name="Poehlein A."/>
            <person name="Daniel R."/>
            <person name="Brune A."/>
        </authorList>
    </citation>
    <scope>NUCLEOTIDE SEQUENCE</scope>
    <source>
        <strain evidence="4">Ag5</strain>
    </source>
</reference>
<proteinExistence type="predicted"/>
<feature type="region of interest" description="Disordered" evidence="1">
    <location>
        <begin position="67"/>
        <end position="96"/>
    </location>
</feature>
<dbReference type="EMBL" id="JAWDKD010000015">
    <property type="protein sequence ID" value="MDV0446901.1"/>
    <property type="molecule type" value="Genomic_DNA"/>
</dbReference>
<dbReference type="InterPro" id="IPR011493">
    <property type="entry name" value="GLUG"/>
</dbReference>
<feature type="domain" description="GLUG" evidence="3">
    <location>
        <begin position="540"/>
        <end position="564"/>
    </location>
</feature>
<organism evidence="4 5">
    <name type="scientific">Methanolapillus africanus</name>
    <dbReference type="NCBI Taxonomy" id="3028297"/>
    <lineage>
        <taxon>Archaea</taxon>
        <taxon>Methanobacteriati</taxon>
        <taxon>Methanobacteriota</taxon>
        <taxon>Stenosarchaea group</taxon>
        <taxon>Methanomicrobia</taxon>
        <taxon>Methanosarcinales</taxon>
        <taxon>Methanosarcinaceae</taxon>
        <taxon>Methanolapillus</taxon>
    </lineage>
</organism>
<name>A0AAE4MJ92_9EURY</name>
<evidence type="ECO:0000256" key="2">
    <source>
        <dbReference type="SAM" id="Phobius"/>
    </source>
</evidence>
<dbReference type="Proteomes" id="UP001271789">
    <property type="component" value="Unassembled WGS sequence"/>
</dbReference>
<keyword evidence="2" id="KW-0472">Membrane</keyword>
<gene>
    <name evidence="4" type="ORF">MsAg5_07640</name>
</gene>
<feature type="transmembrane region" description="Helical" evidence="2">
    <location>
        <begin position="36"/>
        <end position="56"/>
    </location>
</feature>
<comment type="caution">
    <text evidence="4">The sequence shown here is derived from an EMBL/GenBank/DDBJ whole genome shotgun (WGS) entry which is preliminary data.</text>
</comment>
<keyword evidence="2" id="KW-0812">Transmembrane</keyword>
<dbReference type="Gene3D" id="2.160.20.110">
    <property type="match status" value="3"/>
</dbReference>
<dbReference type="AlphaFoldDB" id="A0AAE4MJ92"/>
<evidence type="ECO:0000313" key="5">
    <source>
        <dbReference type="Proteomes" id="UP001271789"/>
    </source>
</evidence>
<protein>
    <recommendedName>
        <fullName evidence="3">GLUG domain-containing protein</fullName>
    </recommendedName>
</protein>